<evidence type="ECO:0008006" key="6">
    <source>
        <dbReference type="Google" id="ProtNLM"/>
    </source>
</evidence>
<gene>
    <name evidence="4" type="ORF">BU23DRAFT_548246</name>
</gene>
<protein>
    <recommendedName>
        <fullName evidence="6">Mid2 domain-containing protein</fullName>
    </recommendedName>
</protein>
<reference evidence="4" key="1">
    <citation type="journal article" date="2020" name="Stud. Mycol.">
        <title>101 Dothideomycetes genomes: a test case for predicting lifestyles and emergence of pathogens.</title>
        <authorList>
            <person name="Haridas S."/>
            <person name="Albert R."/>
            <person name="Binder M."/>
            <person name="Bloem J."/>
            <person name="Labutti K."/>
            <person name="Salamov A."/>
            <person name="Andreopoulos B."/>
            <person name="Baker S."/>
            <person name="Barry K."/>
            <person name="Bills G."/>
            <person name="Bluhm B."/>
            <person name="Cannon C."/>
            <person name="Castanera R."/>
            <person name="Culley D."/>
            <person name="Daum C."/>
            <person name="Ezra D."/>
            <person name="Gonzalez J."/>
            <person name="Henrissat B."/>
            <person name="Kuo A."/>
            <person name="Liang C."/>
            <person name="Lipzen A."/>
            <person name="Lutzoni F."/>
            <person name="Magnuson J."/>
            <person name="Mondo S."/>
            <person name="Nolan M."/>
            <person name="Ohm R."/>
            <person name="Pangilinan J."/>
            <person name="Park H.-J."/>
            <person name="Ramirez L."/>
            <person name="Alfaro M."/>
            <person name="Sun H."/>
            <person name="Tritt A."/>
            <person name="Yoshinaga Y."/>
            <person name="Zwiers L.-H."/>
            <person name="Turgeon B."/>
            <person name="Goodwin S."/>
            <person name="Spatafora J."/>
            <person name="Crous P."/>
            <person name="Grigoriev I."/>
        </authorList>
    </citation>
    <scope>NUCLEOTIDE SEQUENCE</scope>
    <source>
        <strain evidence="4">CBS 107.79</strain>
    </source>
</reference>
<keyword evidence="5" id="KW-1185">Reference proteome</keyword>
<keyword evidence="3" id="KW-0732">Signal</keyword>
<accession>A0A6A5VRS2</accession>
<feature type="chain" id="PRO_5025338724" description="Mid2 domain-containing protein" evidence="3">
    <location>
        <begin position="27"/>
        <end position="366"/>
    </location>
</feature>
<evidence type="ECO:0000256" key="1">
    <source>
        <dbReference type="SAM" id="MobiDB-lite"/>
    </source>
</evidence>
<evidence type="ECO:0000313" key="4">
    <source>
        <dbReference type="EMBL" id="KAF1980044.1"/>
    </source>
</evidence>
<dbReference type="OrthoDB" id="3557178at2759"/>
<dbReference type="AlphaFoldDB" id="A0A6A5VRS2"/>
<name>A0A6A5VRS2_9PLEO</name>
<feature type="compositionally biased region" description="Pro residues" evidence="1">
    <location>
        <begin position="266"/>
        <end position="277"/>
    </location>
</feature>
<sequence length="366" mass="39310">MRPRHVVSSALLASSSTVNLLTATRAAPNPTITKAPDILLKKQAVDDQFLGWTLMGGGWTTQTCSPGYAFYQTIDDWVCCPTTLDGCHPPIDCTSGSLVYMSTTSESYDFSTFACTDLYNESPFASSYTVCNTALVYENTAAFSAMLHVFCDSTSYRDTYYRERPVPTFTTSSASESSSTSSSTTSESTSSATTSTTESSSGAPTPTPIPAPEKKESKDWIAGAVIGPVGSLAFIVFGAWFFLRRRRNKNPPPPPMYEHYQNGGPGPYPGSPLPPPATFYSPQKPSTPPIGAASHQSWSAPPHLSPQSTYAQEWQPMEGQQVYPGPTPSPIPQNGQLHPTGSEGATMVGHEQRPVSMELEGSGARR</sequence>
<feature type="compositionally biased region" description="Low complexity" evidence="1">
    <location>
        <begin position="170"/>
        <end position="201"/>
    </location>
</feature>
<evidence type="ECO:0000256" key="3">
    <source>
        <dbReference type="SAM" id="SignalP"/>
    </source>
</evidence>
<dbReference type="InterPro" id="IPR004913">
    <property type="entry name" value="Herpes_gJ"/>
</dbReference>
<feature type="transmembrane region" description="Helical" evidence="2">
    <location>
        <begin position="220"/>
        <end position="243"/>
    </location>
</feature>
<feature type="signal peptide" evidence="3">
    <location>
        <begin position="1"/>
        <end position="26"/>
    </location>
</feature>
<evidence type="ECO:0000313" key="5">
    <source>
        <dbReference type="Proteomes" id="UP000800036"/>
    </source>
</evidence>
<keyword evidence="2" id="KW-1133">Transmembrane helix</keyword>
<feature type="region of interest" description="Disordered" evidence="1">
    <location>
        <begin position="253"/>
        <end position="366"/>
    </location>
</feature>
<dbReference type="Proteomes" id="UP000800036">
    <property type="component" value="Unassembled WGS sequence"/>
</dbReference>
<feature type="compositionally biased region" description="Polar residues" evidence="1">
    <location>
        <begin position="294"/>
        <end position="312"/>
    </location>
</feature>
<evidence type="ECO:0000256" key="2">
    <source>
        <dbReference type="SAM" id="Phobius"/>
    </source>
</evidence>
<organism evidence="4 5">
    <name type="scientific">Bimuria novae-zelandiae CBS 107.79</name>
    <dbReference type="NCBI Taxonomy" id="1447943"/>
    <lineage>
        <taxon>Eukaryota</taxon>
        <taxon>Fungi</taxon>
        <taxon>Dikarya</taxon>
        <taxon>Ascomycota</taxon>
        <taxon>Pezizomycotina</taxon>
        <taxon>Dothideomycetes</taxon>
        <taxon>Pleosporomycetidae</taxon>
        <taxon>Pleosporales</taxon>
        <taxon>Massarineae</taxon>
        <taxon>Didymosphaeriaceae</taxon>
        <taxon>Bimuria</taxon>
    </lineage>
</organism>
<dbReference type="EMBL" id="ML976656">
    <property type="protein sequence ID" value="KAF1980044.1"/>
    <property type="molecule type" value="Genomic_DNA"/>
</dbReference>
<keyword evidence="2" id="KW-0472">Membrane</keyword>
<feature type="region of interest" description="Disordered" evidence="1">
    <location>
        <begin position="168"/>
        <end position="215"/>
    </location>
</feature>
<keyword evidence="2" id="KW-0812">Transmembrane</keyword>
<proteinExistence type="predicted"/>
<dbReference type="Pfam" id="PF03229">
    <property type="entry name" value="Alpha_GJ"/>
    <property type="match status" value="1"/>
</dbReference>